<dbReference type="CDD" id="cd17906">
    <property type="entry name" value="CheX"/>
    <property type="match status" value="1"/>
</dbReference>
<dbReference type="SUPFAM" id="SSF103039">
    <property type="entry name" value="CheC-like"/>
    <property type="match status" value="1"/>
</dbReference>
<dbReference type="InterPro" id="IPR028976">
    <property type="entry name" value="CheC-like_sf"/>
</dbReference>
<dbReference type="RefSeq" id="WP_145108641.1">
    <property type="nucleotide sequence ID" value="NZ_CP036349.1"/>
</dbReference>
<dbReference type="KEGG" id="bmei:Spa11_09670"/>
<dbReference type="Gene3D" id="3.40.1550.10">
    <property type="entry name" value="CheC-like"/>
    <property type="match status" value="1"/>
</dbReference>
<organism evidence="3 4">
    <name type="scientific">Botrimarina mediterranea</name>
    <dbReference type="NCBI Taxonomy" id="2528022"/>
    <lineage>
        <taxon>Bacteria</taxon>
        <taxon>Pseudomonadati</taxon>
        <taxon>Planctomycetota</taxon>
        <taxon>Planctomycetia</taxon>
        <taxon>Pirellulales</taxon>
        <taxon>Lacipirellulaceae</taxon>
        <taxon>Botrimarina</taxon>
    </lineage>
</organism>
<sequence length="158" mass="16930">MRVEHINPFLKAVTNTFATMLAADCHRGDLTLGDPKQRMFPISGLIGLSGKAHGMVVINLSTEVALKAASAMLMEEMTEINDDVVDAVGELANVIAGQAKTDLEQFDLSVSLPNVIIGEGHEIRFPSSTPPLVVPFKTDFGPMRLEVGFEPAPELASV</sequence>
<protein>
    <recommendedName>
        <fullName evidence="2">Chemotaxis phosphatase CheX-like domain-containing protein</fullName>
    </recommendedName>
</protein>
<dbReference type="PANTHER" id="PTHR39452:SF1">
    <property type="entry name" value="CHEY-P PHOSPHATASE CHEX"/>
    <property type="match status" value="1"/>
</dbReference>
<dbReference type="Pfam" id="PF13690">
    <property type="entry name" value="CheX"/>
    <property type="match status" value="1"/>
</dbReference>
<dbReference type="Proteomes" id="UP000316426">
    <property type="component" value="Chromosome"/>
</dbReference>
<dbReference type="InterPro" id="IPR028051">
    <property type="entry name" value="CheX-like_dom"/>
</dbReference>
<evidence type="ECO:0000313" key="4">
    <source>
        <dbReference type="Proteomes" id="UP000316426"/>
    </source>
</evidence>
<proteinExistence type="predicted"/>
<evidence type="ECO:0000259" key="2">
    <source>
        <dbReference type="Pfam" id="PF13690"/>
    </source>
</evidence>
<dbReference type="AlphaFoldDB" id="A0A518K4T7"/>
<accession>A0A518K4T7</accession>
<keyword evidence="1" id="KW-0145">Chemotaxis</keyword>
<gene>
    <name evidence="3" type="ORF">Spa11_09670</name>
</gene>
<evidence type="ECO:0000313" key="3">
    <source>
        <dbReference type="EMBL" id="QDV72785.1"/>
    </source>
</evidence>
<evidence type="ECO:0000256" key="1">
    <source>
        <dbReference type="ARBA" id="ARBA00022500"/>
    </source>
</evidence>
<dbReference type="GO" id="GO:0006935">
    <property type="term" value="P:chemotaxis"/>
    <property type="evidence" value="ECO:0007669"/>
    <property type="project" value="UniProtKB-KW"/>
</dbReference>
<name>A0A518K4T7_9BACT</name>
<keyword evidence="4" id="KW-1185">Reference proteome</keyword>
<reference evidence="3 4" key="1">
    <citation type="submission" date="2019-02" db="EMBL/GenBank/DDBJ databases">
        <title>Deep-cultivation of Planctomycetes and their phenomic and genomic characterization uncovers novel biology.</title>
        <authorList>
            <person name="Wiegand S."/>
            <person name="Jogler M."/>
            <person name="Boedeker C."/>
            <person name="Pinto D."/>
            <person name="Vollmers J."/>
            <person name="Rivas-Marin E."/>
            <person name="Kohn T."/>
            <person name="Peeters S.H."/>
            <person name="Heuer A."/>
            <person name="Rast P."/>
            <person name="Oberbeckmann S."/>
            <person name="Bunk B."/>
            <person name="Jeske O."/>
            <person name="Meyerdierks A."/>
            <person name="Storesund J.E."/>
            <person name="Kallscheuer N."/>
            <person name="Luecker S."/>
            <person name="Lage O.M."/>
            <person name="Pohl T."/>
            <person name="Merkel B.J."/>
            <person name="Hornburger P."/>
            <person name="Mueller R.-W."/>
            <person name="Bruemmer F."/>
            <person name="Labrenz M."/>
            <person name="Spormann A.M."/>
            <person name="Op den Camp H."/>
            <person name="Overmann J."/>
            <person name="Amann R."/>
            <person name="Jetten M.S.M."/>
            <person name="Mascher T."/>
            <person name="Medema M.H."/>
            <person name="Devos D.P."/>
            <person name="Kaster A.-K."/>
            <person name="Ovreas L."/>
            <person name="Rohde M."/>
            <person name="Galperin M.Y."/>
            <person name="Jogler C."/>
        </authorList>
    </citation>
    <scope>NUCLEOTIDE SEQUENCE [LARGE SCALE GENOMIC DNA]</scope>
    <source>
        <strain evidence="3 4">Spa11</strain>
    </source>
</reference>
<dbReference type="InterPro" id="IPR038756">
    <property type="entry name" value="CheX-like"/>
</dbReference>
<dbReference type="EMBL" id="CP036349">
    <property type="protein sequence ID" value="QDV72785.1"/>
    <property type="molecule type" value="Genomic_DNA"/>
</dbReference>
<feature type="domain" description="Chemotaxis phosphatase CheX-like" evidence="2">
    <location>
        <begin position="42"/>
        <end position="137"/>
    </location>
</feature>
<dbReference type="PANTHER" id="PTHR39452">
    <property type="entry name" value="CHEY-P PHOSPHATASE CHEX"/>
    <property type="match status" value="1"/>
</dbReference>